<protein>
    <recommendedName>
        <fullName evidence="2">KRAB domain-containing protein</fullName>
    </recommendedName>
</protein>
<name>A0A7J7RFT1_MYOMY</name>
<dbReference type="CDD" id="cd07765">
    <property type="entry name" value="KRAB_A-box"/>
    <property type="match status" value="1"/>
</dbReference>
<dbReference type="InterPro" id="IPR001909">
    <property type="entry name" value="KRAB"/>
</dbReference>
<dbReference type="PANTHER" id="PTHR23232">
    <property type="entry name" value="KRAB DOMAIN C2H2 ZINC FINGER"/>
    <property type="match status" value="1"/>
</dbReference>
<dbReference type="SUPFAM" id="SSF109640">
    <property type="entry name" value="KRAB domain (Kruppel-associated box)"/>
    <property type="match status" value="1"/>
</dbReference>
<organism evidence="3 4">
    <name type="scientific">Myotis myotis</name>
    <name type="common">Greater mouse-eared bat</name>
    <name type="synonym">Vespertilio myotis</name>
    <dbReference type="NCBI Taxonomy" id="51298"/>
    <lineage>
        <taxon>Eukaryota</taxon>
        <taxon>Metazoa</taxon>
        <taxon>Chordata</taxon>
        <taxon>Craniata</taxon>
        <taxon>Vertebrata</taxon>
        <taxon>Euteleostomi</taxon>
        <taxon>Mammalia</taxon>
        <taxon>Eutheria</taxon>
        <taxon>Laurasiatheria</taxon>
        <taxon>Chiroptera</taxon>
        <taxon>Yangochiroptera</taxon>
        <taxon>Vespertilionidae</taxon>
        <taxon>Myotis</taxon>
    </lineage>
</organism>
<accession>A0A7J7RFT1</accession>
<reference evidence="3 4" key="1">
    <citation type="journal article" date="2020" name="Nature">
        <title>Six reference-quality genomes reveal evolution of bat adaptations.</title>
        <authorList>
            <person name="Jebb D."/>
            <person name="Huang Z."/>
            <person name="Pippel M."/>
            <person name="Hughes G.M."/>
            <person name="Lavrichenko K."/>
            <person name="Devanna P."/>
            <person name="Winkler S."/>
            <person name="Jermiin L.S."/>
            <person name="Skirmuntt E.C."/>
            <person name="Katzourakis A."/>
            <person name="Burkitt-Gray L."/>
            <person name="Ray D.A."/>
            <person name="Sullivan K.A.M."/>
            <person name="Roscito J.G."/>
            <person name="Kirilenko B.M."/>
            <person name="Davalos L.M."/>
            <person name="Corthals A.P."/>
            <person name="Power M.L."/>
            <person name="Jones G."/>
            <person name="Ransome R.D."/>
            <person name="Dechmann D.K.N."/>
            <person name="Locatelli A.G."/>
            <person name="Puechmaille S.J."/>
            <person name="Fedrigo O."/>
            <person name="Jarvis E.D."/>
            <person name="Hiller M."/>
            <person name="Vernes S.C."/>
            <person name="Myers E.W."/>
            <person name="Teeling E.C."/>
        </authorList>
    </citation>
    <scope>NUCLEOTIDE SEQUENCE [LARGE SCALE GENOMIC DNA]</scope>
    <source>
        <strain evidence="3">MMyoMyo1</strain>
        <tissue evidence="3">Flight muscle</tissue>
    </source>
</reference>
<feature type="transmembrane region" description="Helical" evidence="1">
    <location>
        <begin position="63"/>
        <end position="83"/>
    </location>
</feature>
<dbReference type="Proteomes" id="UP000527355">
    <property type="component" value="Unassembled WGS sequence"/>
</dbReference>
<evidence type="ECO:0000313" key="4">
    <source>
        <dbReference type="Proteomes" id="UP000527355"/>
    </source>
</evidence>
<keyword evidence="1" id="KW-0812">Transmembrane</keyword>
<keyword evidence="1" id="KW-1133">Transmembrane helix</keyword>
<dbReference type="SMART" id="SM00349">
    <property type="entry name" value="KRAB"/>
    <property type="match status" value="1"/>
</dbReference>
<dbReference type="Pfam" id="PF01352">
    <property type="entry name" value="KRAB"/>
    <property type="match status" value="1"/>
</dbReference>
<gene>
    <name evidence="3" type="ORF">mMyoMyo1_010337</name>
</gene>
<dbReference type="AlphaFoldDB" id="A0A7J7RFT1"/>
<dbReference type="InterPro" id="IPR036051">
    <property type="entry name" value="KRAB_dom_sf"/>
</dbReference>
<proteinExistence type="predicted"/>
<dbReference type="Gene3D" id="6.10.140.140">
    <property type="match status" value="1"/>
</dbReference>
<feature type="domain" description="KRAB" evidence="2">
    <location>
        <begin position="8"/>
        <end position="97"/>
    </location>
</feature>
<comment type="caution">
    <text evidence="3">The sequence shown here is derived from an EMBL/GenBank/DDBJ whole genome shotgun (WGS) entry which is preliminary data.</text>
</comment>
<dbReference type="VEuPathDB" id="HostDB:LOC118649239"/>
<sequence>MAASQERLSFMDVAIDFSQEEWEWLDPPQRKLYLNVMLDNYSNLVSVGEDDFLPEFLLNPQGFVSFIILTSLGSSAFCVRFMLSRNKLSPSWLGSMD</sequence>
<dbReference type="InterPro" id="IPR050169">
    <property type="entry name" value="Krueppel_C2H2_ZnF"/>
</dbReference>
<keyword evidence="1" id="KW-0472">Membrane</keyword>
<evidence type="ECO:0000313" key="3">
    <source>
        <dbReference type="EMBL" id="KAF6274923.1"/>
    </source>
</evidence>
<dbReference type="PROSITE" id="PS50805">
    <property type="entry name" value="KRAB"/>
    <property type="match status" value="1"/>
</dbReference>
<evidence type="ECO:0000256" key="1">
    <source>
        <dbReference type="SAM" id="Phobius"/>
    </source>
</evidence>
<dbReference type="GO" id="GO:0006355">
    <property type="term" value="P:regulation of DNA-templated transcription"/>
    <property type="evidence" value="ECO:0007669"/>
    <property type="project" value="InterPro"/>
</dbReference>
<dbReference type="EMBL" id="JABWUV010000028">
    <property type="protein sequence ID" value="KAF6274923.1"/>
    <property type="molecule type" value="Genomic_DNA"/>
</dbReference>
<dbReference type="PANTHER" id="PTHR23232:SF158">
    <property type="entry name" value="KRAB DOMAIN-CONTAINING PROTEIN 5"/>
    <property type="match status" value="1"/>
</dbReference>
<keyword evidence="4" id="KW-1185">Reference proteome</keyword>
<evidence type="ECO:0000259" key="2">
    <source>
        <dbReference type="PROSITE" id="PS50805"/>
    </source>
</evidence>